<dbReference type="InterPro" id="IPR013783">
    <property type="entry name" value="Ig-like_fold"/>
</dbReference>
<dbReference type="EMBL" id="CP027062">
    <property type="protein sequence ID" value="AVI51589.1"/>
    <property type="molecule type" value="Genomic_DNA"/>
</dbReference>
<feature type="domain" description="Histidine kinase/HSP90-like ATPase" evidence="7">
    <location>
        <begin position="961"/>
        <end position="1043"/>
    </location>
</feature>
<dbReference type="Proteomes" id="UP000238442">
    <property type="component" value="Chromosome"/>
</dbReference>
<evidence type="ECO:0000313" key="9">
    <source>
        <dbReference type="EMBL" id="AVI51589.1"/>
    </source>
</evidence>
<dbReference type="InterPro" id="IPR015943">
    <property type="entry name" value="WD40/YVTN_repeat-like_dom_sf"/>
</dbReference>
<reference evidence="9 10" key="1">
    <citation type="submission" date="2018-02" db="EMBL/GenBank/DDBJ databases">
        <title>Genomic analysis of the strain RR4-38 isolated from a seawater recirculating aquaculture system.</title>
        <authorList>
            <person name="Kim Y.-S."/>
            <person name="Jang Y.H."/>
            <person name="Kim K.-H."/>
        </authorList>
    </citation>
    <scope>NUCLEOTIDE SEQUENCE [LARGE SCALE GENOMIC DNA]</scope>
    <source>
        <strain evidence="9 10">RR4-38</strain>
    </source>
</reference>
<dbReference type="InterPro" id="IPR011110">
    <property type="entry name" value="Reg_prop"/>
</dbReference>
<dbReference type="SUPFAM" id="SSF55874">
    <property type="entry name" value="ATPase domain of HSP90 chaperone/DNA topoisomerase II/histidine kinase"/>
    <property type="match status" value="1"/>
</dbReference>
<dbReference type="InterPro" id="IPR003594">
    <property type="entry name" value="HATPase_dom"/>
</dbReference>
<dbReference type="Gene3D" id="2.60.40.10">
    <property type="entry name" value="Immunoglobulins"/>
    <property type="match status" value="1"/>
</dbReference>
<dbReference type="EC" id="2.7.13.3" evidence="2"/>
<evidence type="ECO:0000313" key="10">
    <source>
        <dbReference type="Proteomes" id="UP000238442"/>
    </source>
</evidence>
<keyword evidence="10" id="KW-1185">Reference proteome</keyword>
<dbReference type="InterPro" id="IPR011123">
    <property type="entry name" value="Y_Y_Y"/>
</dbReference>
<keyword evidence="5" id="KW-0902">Two-component regulatory system</keyword>
<keyword evidence="6" id="KW-1133">Transmembrane helix</keyword>
<dbReference type="InterPro" id="IPR050482">
    <property type="entry name" value="Sensor_HK_TwoCompSys"/>
</dbReference>
<comment type="catalytic activity">
    <reaction evidence="1">
        <text>ATP + protein L-histidine = ADP + protein N-phospho-L-histidine.</text>
        <dbReference type="EC" id="2.7.13.3"/>
    </reaction>
</comment>
<keyword evidence="6" id="KW-0472">Membrane</keyword>
<dbReference type="SUPFAM" id="SSF63829">
    <property type="entry name" value="Calcium-dependent phosphotriesterase"/>
    <property type="match status" value="2"/>
</dbReference>
<dbReference type="CDD" id="cd16917">
    <property type="entry name" value="HATPase_UhpB-NarQ-NarX-like"/>
    <property type="match status" value="1"/>
</dbReference>
<dbReference type="RefSeq" id="WP_105216829.1">
    <property type="nucleotide sequence ID" value="NZ_CP027062.1"/>
</dbReference>
<dbReference type="Gene3D" id="1.20.5.1930">
    <property type="match status" value="1"/>
</dbReference>
<evidence type="ECO:0000259" key="7">
    <source>
        <dbReference type="Pfam" id="PF02518"/>
    </source>
</evidence>
<evidence type="ECO:0000256" key="1">
    <source>
        <dbReference type="ARBA" id="ARBA00000085"/>
    </source>
</evidence>
<protein>
    <recommendedName>
        <fullName evidence="2">histidine kinase</fullName>
        <ecNumber evidence="2">2.7.13.3</ecNumber>
    </recommendedName>
</protein>
<dbReference type="OrthoDB" id="9809670at2"/>
<dbReference type="KEGG" id="aue:C5O00_10615"/>
<dbReference type="Pfam" id="PF07494">
    <property type="entry name" value="Reg_prop"/>
    <property type="match status" value="4"/>
</dbReference>
<dbReference type="Pfam" id="PF02518">
    <property type="entry name" value="HATPase_c"/>
    <property type="match status" value="1"/>
</dbReference>
<dbReference type="GO" id="GO:0000160">
    <property type="term" value="P:phosphorelay signal transduction system"/>
    <property type="evidence" value="ECO:0007669"/>
    <property type="project" value="UniProtKB-KW"/>
</dbReference>
<dbReference type="PANTHER" id="PTHR24421:SF10">
    <property type="entry name" value="NITRATE_NITRITE SENSOR PROTEIN NARQ"/>
    <property type="match status" value="1"/>
</dbReference>
<name>A0A2S0HY50_9FLAO</name>
<feature type="domain" description="Two component regulator three Y" evidence="8">
    <location>
        <begin position="734"/>
        <end position="797"/>
    </location>
</feature>
<sequence length="1055" mass="120837">MLKHHHSIYCLLISVILSIQLSYGQLYEVTRYADDNGLPSRIVHDVDQDSEGYLWVAGNNGLYKFDGQNFHAYYAVLNDTTGLRNNKINTLIADSNDRIWIGTPKGLHLMEQGEIRYVPLETNSTDSQEHITAIFEDSDKNIWVGTYEGFYRISHESGIIDNFAEHLLWNEKKSTVWGFSQDTAGNIWIARATYPPLLLPKGKSTFKELDLTIADEDLPEDLTIFHYLEYETGHFLVGSPHGLLKGTYDLDNSFIISKYRTPDNKPLPRYHINKTVIDVDGAIWIATWRNYYKKFLIRDGYLEEQEVIGMKDFNQMSGFARSVFQDKQQNLWMPNSNGLFKFSKSTGNATIFPPPHKPNCIENISVYSIIEDKLDRLWINTPTHLYRIDKEDILNNRCPKEYLSFENPHFQLSRDMFIDSRDRLWISGQGGISVTQLDDEHEPGDFVHYTPKDGLPHLWSFEILEENPDTFWVTNYHGLLKLTLKDADIRKPQFINYQANAESPTTLINSYTLQLEKDKGGSLWIGTFSGLSKLISERAEGSFSNHTTSFGRSDQLSNNSIKKIFRDSRDRLWIGTQTGLNLYIEESNSFIQFGRPEGLPSEYILGIAEDSENQLWITTTNGVFKGIYNDSMKAFVHIEYFTGKDGLADNISNRNAIYIDEDDHVFIGSSKGISVLNNAQSQMDLRKYNLGITTLESIRKKESGFVSVLKKMKNNKIELSARENSIRLHYAVLDFTNPEFNQYRHKFLPLNEDWIETGNSSQLTYYNLSPGSYELILDGHNNQGMWAGDPLKISIVIAPPFWKSNLAFALYVLLALGIIRMLYVMRIRKKMHELEQETRLEKALILEREQLRNENAADFHDELGSKVTKISMFLTLAERSLKEEKDPTNWLGKMRENIKDLSGSFRDLLWVIDPKKDSLGDAFLRLKDFGDDLFGTSETRFSTVGFSETLSAIKLDPQTKKQVVLIFKEAMHNCAKHANATLVELNISHKDDHSSLFLQDNGKGFNAHEQGKGRGLNNMHQRAEKIGGKLKIVSDKSGTTIKLENIPHLRDVNTV</sequence>
<dbReference type="Gene3D" id="2.130.10.10">
    <property type="entry name" value="YVTN repeat-like/Quinoprotein amine dehydrogenase"/>
    <property type="match status" value="3"/>
</dbReference>
<dbReference type="InterPro" id="IPR036890">
    <property type="entry name" value="HATPase_C_sf"/>
</dbReference>
<proteinExistence type="predicted"/>
<evidence type="ECO:0000256" key="6">
    <source>
        <dbReference type="SAM" id="Phobius"/>
    </source>
</evidence>
<dbReference type="Gene3D" id="3.30.565.10">
    <property type="entry name" value="Histidine kinase-like ATPase, C-terminal domain"/>
    <property type="match status" value="1"/>
</dbReference>
<evidence type="ECO:0000256" key="3">
    <source>
        <dbReference type="ARBA" id="ARBA00022679"/>
    </source>
</evidence>
<keyword evidence="4" id="KW-0418">Kinase</keyword>
<gene>
    <name evidence="9" type="ORF">C5O00_10615</name>
</gene>
<keyword evidence="6" id="KW-0812">Transmembrane</keyword>
<dbReference type="PANTHER" id="PTHR24421">
    <property type="entry name" value="NITRATE/NITRITE SENSOR PROTEIN NARX-RELATED"/>
    <property type="match status" value="1"/>
</dbReference>
<keyword evidence="3" id="KW-0808">Transferase</keyword>
<evidence type="ECO:0000256" key="2">
    <source>
        <dbReference type="ARBA" id="ARBA00012438"/>
    </source>
</evidence>
<dbReference type="AlphaFoldDB" id="A0A2S0HY50"/>
<feature type="transmembrane region" description="Helical" evidence="6">
    <location>
        <begin position="806"/>
        <end position="823"/>
    </location>
</feature>
<evidence type="ECO:0000259" key="8">
    <source>
        <dbReference type="Pfam" id="PF07495"/>
    </source>
</evidence>
<dbReference type="GO" id="GO:0004673">
    <property type="term" value="F:protein histidine kinase activity"/>
    <property type="evidence" value="ECO:0007669"/>
    <property type="project" value="UniProtKB-EC"/>
</dbReference>
<evidence type="ECO:0000256" key="5">
    <source>
        <dbReference type="ARBA" id="ARBA00023012"/>
    </source>
</evidence>
<accession>A0A2S0HY50</accession>
<evidence type="ECO:0000256" key="4">
    <source>
        <dbReference type="ARBA" id="ARBA00022777"/>
    </source>
</evidence>
<dbReference type="Pfam" id="PF07495">
    <property type="entry name" value="Y_Y_Y"/>
    <property type="match status" value="1"/>
</dbReference>
<organism evidence="9 10">
    <name type="scientific">Pukyongia salina</name>
    <dbReference type="NCBI Taxonomy" id="2094025"/>
    <lineage>
        <taxon>Bacteria</taxon>
        <taxon>Pseudomonadati</taxon>
        <taxon>Bacteroidota</taxon>
        <taxon>Flavobacteriia</taxon>
        <taxon>Flavobacteriales</taxon>
        <taxon>Flavobacteriaceae</taxon>
        <taxon>Pukyongia</taxon>
    </lineage>
</organism>